<organism evidence="2">
    <name type="scientific">Palpitomonas bilix</name>
    <dbReference type="NCBI Taxonomy" id="652834"/>
    <lineage>
        <taxon>Eukaryota</taxon>
        <taxon>Eukaryota incertae sedis</taxon>
    </lineage>
</organism>
<dbReference type="InterPro" id="IPR011993">
    <property type="entry name" value="PH-like_dom_sf"/>
</dbReference>
<dbReference type="EMBL" id="HBIB01009941">
    <property type="protein sequence ID" value="CAE0244145.1"/>
    <property type="molecule type" value="Transcribed_RNA"/>
</dbReference>
<proteinExistence type="inferred from homology"/>
<reference evidence="2" key="1">
    <citation type="submission" date="2021-01" db="EMBL/GenBank/DDBJ databases">
        <authorList>
            <person name="Corre E."/>
            <person name="Pelletier E."/>
            <person name="Niang G."/>
            <person name="Scheremetjew M."/>
            <person name="Finn R."/>
            <person name="Kale V."/>
            <person name="Holt S."/>
            <person name="Cochrane G."/>
            <person name="Meng A."/>
            <person name="Brown T."/>
            <person name="Cohen L."/>
        </authorList>
    </citation>
    <scope>NUCLEOTIDE SEQUENCE</scope>
    <source>
        <strain evidence="2">NIES-2562</strain>
    </source>
</reference>
<evidence type="ECO:0000256" key="1">
    <source>
        <dbReference type="ARBA" id="ARBA00005536"/>
    </source>
</evidence>
<evidence type="ECO:0000313" key="2">
    <source>
        <dbReference type="EMBL" id="CAE0244145.1"/>
    </source>
</evidence>
<gene>
    <name evidence="2" type="ORF">PBIL07802_LOCUS6320</name>
</gene>
<dbReference type="AlphaFoldDB" id="A0A7S3G3G5"/>
<dbReference type="Gene3D" id="2.30.29.30">
    <property type="entry name" value="Pleckstrin-homology domain (PH domain)/Phosphotyrosine-binding domain (PTB)"/>
    <property type="match status" value="1"/>
</dbReference>
<sequence length="491" mass="53702">MADQLKTTAALGSKKAEVMRKKAYANADQFKSKVVELAGLGEEAIVKAVNAVKEYLRFQTLGERLEVIELCCLMTSAKAKLILEADNPPADLQESIASLAYAGGRYPVDELGPIKAVLMKKFPTFVKACEQNEFALVHDKLVGDMESMMGDRKLLFTTLVTLAEGQVPDLDATNLMVQYARQVHKRESASLNAMTQALSQAELKKRGETRQTIGVLTVQLGKEWKEMVCRVRNGVFLVNSKEHSEIVLPLLAISLGSARAKKVTEAEVGRPSCFQLSHASLPHGMLVCGAVSDEKCGKWIEVLNEEGDRITLHEELLENSPDSLPAELELDDPSMFVKSLEGMTMGGVEWGSVLGKEWARRLLVLRSGFLFTYSPEAMKKGKKRDPSKAGFDAKPSEVLPLSNCRIKKMTTGHQLSVHALPPAKLVEKLGGQKGAPLFYIELAYGGGFELSPDGKQIPKKNASVHSDVCGRGGARHVRRCSRRASKLPPSC</sequence>
<name>A0A7S3G3G5_9EUKA</name>
<protein>
    <recommendedName>
        <fullName evidence="3">PH domain-containing protein</fullName>
    </recommendedName>
</protein>
<accession>A0A7S3G3G5</accession>
<evidence type="ECO:0008006" key="3">
    <source>
        <dbReference type="Google" id="ProtNLM"/>
    </source>
</evidence>
<dbReference type="InterPro" id="IPR042277">
    <property type="entry name" value="IST1-like"/>
</dbReference>
<dbReference type="InterPro" id="IPR005061">
    <property type="entry name" value="Ist1"/>
</dbReference>
<dbReference type="Pfam" id="PF03398">
    <property type="entry name" value="Ist1"/>
    <property type="match status" value="1"/>
</dbReference>
<dbReference type="GO" id="GO:0015031">
    <property type="term" value="P:protein transport"/>
    <property type="evidence" value="ECO:0007669"/>
    <property type="project" value="InterPro"/>
</dbReference>
<dbReference type="SUPFAM" id="SSF50729">
    <property type="entry name" value="PH domain-like"/>
    <property type="match status" value="1"/>
</dbReference>
<comment type="similarity">
    <text evidence="1">Belongs to the IST1 family.</text>
</comment>
<dbReference type="Gene3D" id="1.20.1260.60">
    <property type="entry name" value="Vacuolar protein sorting-associated protein Ist1"/>
    <property type="match status" value="1"/>
</dbReference>